<dbReference type="PROSITE" id="PS51918">
    <property type="entry name" value="RADICAL_SAM"/>
    <property type="match status" value="1"/>
</dbReference>
<dbReference type="GO" id="GO:0030488">
    <property type="term" value="P:tRNA methylation"/>
    <property type="evidence" value="ECO:0007669"/>
    <property type="project" value="UniProtKB-UniRule"/>
</dbReference>
<dbReference type="SFLD" id="SFLDS00029">
    <property type="entry name" value="Radical_SAM"/>
    <property type="match status" value="1"/>
</dbReference>
<evidence type="ECO:0000256" key="1">
    <source>
        <dbReference type="ARBA" id="ARBA00004496"/>
    </source>
</evidence>
<feature type="binding site" evidence="12">
    <location>
        <begin position="225"/>
        <end position="227"/>
    </location>
    <ligand>
        <name>S-adenosyl-L-methionine</name>
        <dbReference type="ChEBI" id="CHEBI:59789"/>
    </ligand>
</feature>
<dbReference type="GO" id="GO:0070475">
    <property type="term" value="P:rRNA base methylation"/>
    <property type="evidence" value="ECO:0007669"/>
    <property type="project" value="UniProtKB-UniRule"/>
</dbReference>
<dbReference type="EMBL" id="JAFLCK010000001">
    <property type="protein sequence ID" value="MBN8658976.1"/>
    <property type="molecule type" value="Genomic_DNA"/>
</dbReference>
<dbReference type="PANTHER" id="PTHR30544:SF5">
    <property type="entry name" value="RADICAL SAM CORE DOMAIN-CONTAINING PROTEIN"/>
    <property type="match status" value="1"/>
</dbReference>
<dbReference type="PIRSF" id="PIRSF006004">
    <property type="entry name" value="CHP00048"/>
    <property type="match status" value="1"/>
</dbReference>
<keyword evidence="9 12" id="KW-0479">Metal-binding</keyword>
<keyword evidence="7 12" id="KW-0949">S-adenosyl-L-methionine</keyword>
<feature type="active site" description="Proton acceptor" evidence="12">
    <location>
        <position position="103"/>
    </location>
</feature>
<evidence type="ECO:0000256" key="6">
    <source>
        <dbReference type="ARBA" id="ARBA00022679"/>
    </source>
</evidence>
<feature type="binding site" evidence="12">
    <location>
        <position position="301"/>
    </location>
    <ligand>
        <name>S-adenosyl-L-methionine</name>
        <dbReference type="ChEBI" id="CHEBI:59789"/>
    </ligand>
</feature>
<dbReference type="InterPro" id="IPR058240">
    <property type="entry name" value="rSAM_sf"/>
</dbReference>
<evidence type="ECO:0000313" key="15">
    <source>
        <dbReference type="Proteomes" id="UP000664277"/>
    </source>
</evidence>
<dbReference type="GO" id="GO:0005737">
    <property type="term" value="C:cytoplasm"/>
    <property type="evidence" value="ECO:0007669"/>
    <property type="project" value="UniProtKB-SubCell"/>
</dbReference>
<dbReference type="InterPro" id="IPR048641">
    <property type="entry name" value="RlmN_N"/>
</dbReference>
<keyword evidence="6 12" id="KW-0808">Transferase</keyword>
<dbReference type="Pfam" id="PF21016">
    <property type="entry name" value="RlmN_N"/>
    <property type="match status" value="1"/>
</dbReference>
<comment type="caution">
    <text evidence="12">Lacks conserved residue(s) required for the propagation of feature annotation.</text>
</comment>
<name>A0A8J7PAL0_9BACT</name>
<dbReference type="PANTHER" id="PTHR30544">
    <property type="entry name" value="23S RRNA METHYLTRANSFERASE"/>
    <property type="match status" value="1"/>
</dbReference>
<dbReference type="HAMAP" id="MF_01849">
    <property type="entry name" value="RNA_methyltr_RlmN"/>
    <property type="match status" value="1"/>
</dbReference>
<dbReference type="GO" id="GO:0019843">
    <property type="term" value="F:rRNA binding"/>
    <property type="evidence" value="ECO:0007669"/>
    <property type="project" value="UniProtKB-UniRule"/>
</dbReference>
<dbReference type="EC" id="2.1.1.192" evidence="12"/>
<dbReference type="CDD" id="cd01335">
    <property type="entry name" value="Radical_SAM"/>
    <property type="match status" value="1"/>
</dbReference>
<accession>A0A8J7PAL0</accession>
<protein>
    <recommendedName>
        <fullName evidence="12">Probable dual-specificity RNA methyltransferase RlmN</fullName>
        <ecNumber evidence="12">2.1.1.192</ecNumber>
    </recommendedName>
    <alternativeName>
        <fullName evidence="12">23S rRNA (adenine(2503)-C(2))-methyltransferase</fullName>
    </alternativeName>
    <alternativeName>
        <fullName evidence="12">23S rRNA m2A2503 methyltransferase</fullName>
    </alternativeName>
    <alternativeName>
        <fullName evidence="12">Ribosomal RNA large subunit methyltransferase N</fullName>
    </alternativeName>
    <alternativeName>
        <fullName evidence="12">tRNA (adenine(37)-C(2))-methyltransferase</fullName>
    </alternativeName>
    <alternativeName>
        <fullName evidence="12">tRNA m2A37 methyltransferase</fullName>
    </alternativeName>
</protein>
<dbReference type="GO" id="GO:0002935">
    <property type="term" value="F:tRNA (adenine(37)-C2)-methyltransferase activity"/>
    <property type="evidence" value="ECO:0007669"/>
    <property type="project" value="UniProtKB-UniRule"/>
</dbReference>
<dbReference type="InterPro" id="IPR013785">
    <property type="entry name" value="Aldolase_TIM"/>
</dbReference>
<feature type="binding site" evidence="12">
    <location>
        <position position="125"/>
    </location>
    <ligand>
        <name>[4Fe-4S] cluster</name>
        <dbReference type="ChEBI" id="CHEBI:49883"/>
        <note>4Fe-4S-S-AdoMet</note>
    </ligand>
</feature>
<evidence type="ECO:0000313" key="14">
    <source>
        <dbReference type="EMBL" id="MBN8658976.1"/>
    </source>
</evidence>
<dbReference type="Pfam" id="PF04055">
    <property type="entry name" value="Radical_SAM"/>
    <property type="match status" value="1"/>
</dbReference>
<keyword evidence="2 12" id="KW-0004">4Fe-4S</keyword>
<comment type="subcellular location">
    <subcellularLocation>
        <location evidence="1 12">Cytoplasm</location>
    </subcellularLocation>
</comment>
<evidence type="ECO:0000256" key="8">
    <source>
        <dbReference type="ARBA" id="ARBA00022694"/>
    </source>
</evidence>
<dbReference type="InterPro" id="IPR040072">
    <property type="entry name" value="Methyltransferase_A"/>
</dbReference>
<evidence type="ECO:0000256" key="4">
    <source>
        <dbReference type="ARBA" id="ARBA00022552"/>
    </source>
</evidence>
<keyword evidence="10 12" id="KW-0408">Iron</keyword>
<evidence type="ECO:0000256" key="2">
    <source>
        <dbReference type="ARBA" id="ARBA00022485"/>
    </source>
</evidence>
<evidence type="ECO:0000256" key="7">
    <source>
        <dbReference type="ARBA" id="ARBA00022691"/>
    </source>
</evidence>
<dbReference type="GO" id="GO:0070040">
    <property type="term" value="F:rRNA (adenine(2503)-C2-)-methyltransferase activity"/>
    <property type="evidence" value="ECO:0007669"/>
    <property type="project" value="UniProtKB-UniRule"/>
</dbReference>
<evidence type="ECO:0000256" key="12">
    <source>
        <dbReference type="HAMAP-Rule" id="MF_01849"/>
    </source>
</evidence>
<proteinExistence type="inferred from homology"/>
<feature type="binding site" evidence="12">
    <location>
        <position position="202"/>
    </location>
    <ligand>
        <name>S-adenosyl-L-methionine</name>
        <dbReference type="ChEBI" id="CHEBI:59789"/>
    </ligand>
</feature>
<evidence type="ECO:0000256" key="10">
    <source>
        <dbReference type="ARBA" id="ARBA00023004"/>
    </source>
</evidence>
<dbReference type="NCBIfam" id="TIGR00048">
    <property type="entry name" value="rRNA_mod_RlmN"/>
    <property type="match status" value="1"/>
</dbReference>
<keyword evidence="4 12" id="KW-0698">rRNA processing</keyword>
<dbReference type="InterPro" id="IPR007197">
    <property type="entry name" value="rSAM"/>
</dbReference>
<evidence type="ECO:0000256" key="3">
    <source>
        <dbReference type="ARBA" id="ARBA00022490"/>
    </source>
</evidence>
<comment type="function">
    <text evidence="12">Specifically methylates position 2 of adenine 2503 in 23S rRNA and position 2 of adenine 37 in tRNAs.</text>
</comment>
<keyword evidence="11 12" id="KW-0411">Iron-sulfur</keyword>
<evidence type="ECO:0000256" key="11">
    <source>
        <dbReference type="ARBA" id="ARBA00023014"/>
    </source>
</evidence>
<dbReference type="GO" id="GO:0000049">
    <property type="term" value="F:tRNA binding"/>
    <property type="evidence" value="ECO:0007669"/>
    <property type="project" value="UniProtKB-UniRule"/>
</dbReference>
<feature type="active site" description="S-methylcysteine intermediate" evidence="12">
    <location>
        <position position="348"/>
    </location>
</feature>
<dbReference type="SFLD" id="SFLDG01062">
    <property type="entry name" value="methyltransferase_(Class_A)"/>
    <property type="match status" value="1"/>
</dbReference>
<feature type="binding site" evidence="12">
    <location>
        <begin position="172"/>
        <end position="173"/>
    </location>
    <ligand>
        <name>S-adenosyl-L-methionine</name>
        <dbReference type="ChEBI" id="CHEBI:59789"/>
    </ligand>
</feature>
<reference evidence="14" key="1">
    <citation type="submission" date="2021-02" db="EMBL/GenBank/DDBJ databases">
        <title>Genome-Resolved Metagenomics of a Microbial Community Performing Photosynthetic Biological Nutrient Removal.</title>
        <authorList>
            <person name="Mcdaniel E.A."/>
        </authorList>
    </citation>
    <scope>NUCLEOTIDE SEQUENCE</scope>
    <source>
        <strain evidence="14">UWPOB_OBS1</strain>
    </source>
</reference>
<evidence type="ECO:0000256" key="5">
    <source>
        <dbReference type="ARBA" id="ARBA00022603"/>
    </source>
</evidence>
<dbReference type="InterPro" id="IPR004383">
    <property type="entry name" value="rRNA_lsu_MTrfase_RlmN/Cfr"/>
</dbReference>
<dbReference type="Gene3D" id="3.20.20.70">
    <property type="entry name" value="Aldolase class I"/>
    <property type="match status" value="1"/>
</dbReference>
<comment type="catalytic activity">
    <reaction evidence="12">
        <text>adenosine(37) in tRNA + 2 reduced [2Fe-2S]-[ferredoxin] + 2 S-adenosyl-L-methionine = 2-methyladenosine(37) in tRNA + 5'-deoxyadenosine + L-methionine + 2 oxidized [2Fe-2S]-[ferredoxin] + S-adenosyl-L-homocysteine</text>
        <dbReference type="Rhea" id="RHEA:43332"/>
        <dbReference type="Rhea" id="RHEA-COMP:10000"/>
        <dbReference type="Rhea" id="RHEA-COMP:10001"/>
        <dbReference type="Rhea" id="RHEA-COMP:10162"/>
        <dbReference type="Rhea" id="RHEA-COMP:10485"/>
        <dbReference type="ChEBI" id="CHEBI:17319"/>
        <dbReference type="ChEBI" id="CHEBI:33737"/>
        <dbReference type="ChEBI" id="CHEBI:33738"/>
        <dbReference type="ChEBI" id="CHEBI:57844"/>
        <dbReference type="ChEBI" id="CHEBI:57856"/>
        <dbReference type="ChEBI" id="CHEBI:59789"/>
        <dbReference type="ChEBI" id="CHEBI:74411"/>
        <dbReference type="ChEBI" id="CHEBI:74497"/>
        <dbReference type="EC" id="2.1.1.192"/>
    </reaction>
</comment>
<dbReference type="GO" id="GO:0051539">
    <property type="term" value="F:4 iron, 4 sulfur cluster binding"/>
    <property type="evidence" value="ECO:0007669"/>
    <property type="project" value="UniProtKB-UniRule"/>
</dbReference>
<keyword evidence="12" id="KW-1015">Disulfide bond</keyword>
<evidence type="ECO:0000256" key="9">
    <source>
        <dbReference type="ARBA" id="ARBA00022723"/>
    </source>
</evidence>
<dbReference type="SFLD" id="SFLDF00275">
    <property type="entry name" value="adenosine_C2_methyltransferase"/>
    <property type="match status" value="1"/>
</dbReference>
<feature type="domain" description="Radical SAM core" evidence="13">
    <location>
        <begin position="111"/>
        <end position="343"/>
    </location>
</feature>
<dbReference type="Gene3D" id="1.10.150.530">
    <property type="match status" value="1"/>
</dbReference>
<dbReference type="SUPFAM" id="SSF102114">
    <property type="entry name" value="Radical SAM enzymes"/>
    <property type="match status" value="1"/>
</dbReference>
<dbReference type="Proteomes" id="UP000664277">
    <property type="component" value="Unassembled WGS sequence"/>
</dbReference>
<dbReference type="FunFam" id="3.20.20.70:FF:000014">
    <property type="entry name" value="Probable dual-specificity RNA methyltransferase RlmN"/>
    <property type="match status" value="1"/>
</dbReference>
<keyword evidence="8 12" id="KW-0819">tRNA processing</keyword>
<keyword evidence="3 12" id="KW-0963">Cytoplasm</keyword>
<comment type="caution">
    <text evidence="14">The sequence shown here is derived from an EMBL/GenBank/DDBJ whole genome shotgun (WGS) entry which is preliminary data.</text>
</comment>
<comment type="similarity">
    <text evidence="12">Belongs to the radical SAM superfamily. RlmN family.</text>
</comment>
<dbReference type="AlphaFoldDB" id="A0A8J7PAL0"/>
<comment type="miscellaneous">
    <text evidence="12">Reaction proceeds by a ping-pong mechanism involving intermediate methylation of a conserved cysteine residue.</text>
</comment>
<feature type="binding site" evidence="12">
    <location>
        <position position="132"/>
    </location>
    <ligand>
        <name>[4Fe-4S] cluster</name>
        <dbReference type="ChEBI" id="CHEBI:49883"/>
        <note>4Fe-4S-S-AdoMet</note>
    </ligand>
</feature>
<feature type="binding site" evidence="12">
    <location>
        <position position="129"/>
    </location>
    <ligand>
        <name>[4Fe-4S] cluster</name>
        <dbReference type="ChEBI" id="CHEBI:49883"/>
        <note>4Fe-4S-S-AdoMet</note>
    </ligand>
</feature>
<dbReference type="GO" id="GO:0046872">
    <property type="term" value="F:metal ion binding"/>
    <property type="evidence" value="ECO:0007669"/>
    <property type="project" value="UniProtKB-KW"/>
</dbReference>
<comment type="cofactor">
    <cofactor evidence="12">
        <name>[4Fe-4S] cluster</name>
        <dbReference type="ChEBI" id="CHEBI:49883"/>
    </cofactor>
    <text evidence="12">Binds 1 [4Fe-4S] cluster. The cluster is coordinated with 3 cysteines and an exchangeable S-adenosyl-L-methionine.</text>
</comment>
<evidence type="ECO:0000259" key="13">
    <source>
        <dbReference type="PROSITE" id="PS51918"/>
    </source>
</evidence>
<keyword evidence="5 12" id="KW-0489">Methyltransferase</keyword>
<comment type="catalytic activity">
    <reaction evidence="12">
        <text>adenosine(2503) in 23S rRNA + 2 reduced [2Fe-2S]-[ferredoxin] + 2 S-adenosyl-L-methionine = 2-methyladenosine(2503) in 23S rRNA + 5'-deoxyadenosine + L-methionine + 2 oxidized [2Fe-2S]-[ferredoxin] + S-adenosyl-L-homocysteine</text>
        <dbReference type="Rhea" id="RHEA:42916"/>
        <dbReference type="Rhea" id="RHEA-COMP:10000"/>
        <dbReference type="Rhea" id="RHEA-COMP:10001"/>
        <dbReference type="Rhea" id="RHEA-COMP:10152"/>
        <dbReference type="Rhea" id="RHEA-COMP:10282"/>
        <dbReference type="ChEBI" id="CHEBI:17319"/>
        <dbReference type="ChEBI" id="CHEBI:33737"/>
        <dbReference type="ChEBI" id="CHEBI:33738"/>
        <dbReference type="ChEBI" id="CHEBI:57844"/>
        <dbReference type="ChEBI" id="CHEBI:57856"/>
        <dbReference type="ChEBI" id="CHEBI:59789"/>
        <dbReference type="ChEBI" id="CHEBI:74411"/>
        <dbReference type="ChEBI" id="CHEBI:74497"/>
        <dbReference type="EC" id="2.1.1.192"/>
    </reaction>
</comment>
<dbReference type="InterPro" id="IPR027492">
    <property type="entry name" value="RNA_MTrfase_RlmN"/>
</dbReference>
<gene>
    <name evidence="12 14" type="primary">rlmN</name>
    <name evidence="14" type="ORF">J0M35_01330</name>
</gene>
<organism evidence="14 15">
    <name type="scientific">Candidatus Obscuribacter phosphatis</name>
    <dbReference type="NCBI Taxonomy" id="1906157"/>
    <lineage>
        <taxon>Bacteria</taxon>
        <taxon>Bacillati</taxon>
        <taxon>Candidatus Melainabacteria</taxon>
        <taxon>Candidatus Obscuribacterales</taxon>
        <taxon>Candidatus Obscuribacteraceae</taxon>
        <taxon>Candidatus Obscuribacter</taxon>
    </lineage>
</organism>
<sequence>MDKETSSEQSKTSKKVLSGLTLAELTEFTDSLGLPKFRAKQIHSWIYAKWAKSFDEMTDLGQELRIKLKEVAEIQLLKLAHLEVSKDGTRKYLFELPDGQLIESVLIAFDDRDSLSACLSSQVGCAVGCTFCATGYLGFKRNLNHQEIVDQVMSIQRESGKRVANIVYMGQGEPLLNTDTVIESIKTLMNSVGIGARHITVSTSGIVPGINQLAAANLPITLALSLHAPDRATREEIVPITTKYPIHKVMEAVHDYVNTTRRRVTIEYVLLEGINDSESQARQLAELVGDLHCNINLIPFNPTRNKEGVVLYGRPDISTQKRFRDIAGRSGKTVTIRLERGTDIDAACGQLHNKFIEAR</sequence>